<dbReference type="Proteomes" id="UP001201812">
    <property type="component" value="Unassembled WGS sequence"/>
</dbReference>
<dbReference type="AlphaFoldDB" id="A0AAD4N682"/>
<name>A0AAD4N682_9BILA</name>
<protein>
    <submittedName>
        <fullName evidence="1">Uncharacterized protein</fullName>
    </submittedName>
</protein>
<keyword evidence="2" id="KW-1185">Reference proteome</keyword>
<reference evidence="1" key="1">
    <citation type="submission" date="2022-01" db="EMBL/GenBank/DDBJ databases">
        <title>Genome Sequence Resource for Two Populations of Ditylenchus destructor, the Migratory Endoparasitic Phytonematode.</title>
        <authorList>
            <person name="Zhang H."/>
            <person name="Lin R."/>
            <person name="Xie B."/>
        </authorList>
    </citation>
    <scope>NUCLEOTIDE SEQUENCE</scope>
    <source>
        <strain evidence="1">BazhouSP</strain>
    </source>
</reference>
<gene>
    <name evidence="1" type="ORF">DdX_08271</name>
</gene>
<evidence type="ECO:0000313" key="1">
    <source>
        <dbReference type="EMBL" id="KAI1714994.1"/>
    </source>
</evidence>
<comment type="caution">
    <text evidence="1">The sequence shown here is derived from an EMBL/GenBank/DDBJ whole genome shotgun (WGS) entry which is preliminary data.</text>
</comment>
<sequence length="121" mass="14164">MLRYWMPSRFPDLACKERVHPRNFVSFQQDKNAGLLSSTVLRPHLNTELDEMIERQQHLHSKKAKRSILSDSLVIVKPITLLSHRIDLYIKPNGSSYFKGVAWREWPKPAPVSVLEMQRKV</sequence>
<dbReference type="EMBL" id="JAKKPZ010000012">
    <property type="protein sequence ID" value="KAI1714994.1"/>
    <property type="molecule type" value="Genomic_DNA"/>
</dbReference>
<organism evidence="1 2">
    <name type="scientific">Ditylenchus destructor</name>
    <dbReference type="NCBI Taxonomy" id="166010"/>
    <lineage>
        <taxon>Eukaryota</taxon>
        <taxon>Metazoa</taxon>
        <taxon>Ecdysozoa</taxon>
        <taxon>Nematoda</taxon>
        <taxon>Chromadorea</taxon>
        <taxon>Rhabditida</taxon>
        <taxon>Tylenchina</taxon>
        <taxon>Tylenchomorpha</taxon>
        <taxon>Sphaerularioidea</taxon>
        <taxon>Anguinidae</taxon>
        <taxon>Anguininae</taxon>
        <taxon>Ditylenchus</taxon>
    </lineage>
</organism>
<proteinExistence type="predicted"/>
<accession>A0AAD4N682</accession>
<evidence type="ECO:0000313" key="2">
    <source>
        <dbReference type="Proteomes" id="UP001201812"/>
    </source>
</evidence>